<dbReference type="Proteomes" id="UP000016935">
    <property type="component" value="Unassembled WGS sequence"/>
</dbReference>
<keyword evidence="9" id="KW-0479">Metal-binding</keyword>
<evidence type="ECO:0000256" key="7">
    <source>
        <dbReference type="ARBA" id="ARBA00022694"/>
    </source>
</evidence>
<feature type="region of interest" description="Disordered" evidence="15">
    <location>
        <begin position="282"/>
        <end position="331"/>
    </location>
</feature>
<comment type="cofactor">
    <cofactor evidence="1">
        <name>Mg(2+)</name>
        <dbReference type="ChEBI" id="CHEBI:18420"/>
    </cofactor>
</comment>
<evidence type="ECO:0000256" key="14">
    <source>
        <dbReference type="ARBA" id="ARBA00047281"/>
    </source>
</evidence>
<dbReference type="GO" id="GO:0008193">
    <property type="term" value="F:tRNA guanylyltransferase activity"/>
    <property type="evidence" value="ECO:0007669"/>
    <property type="project" value="UniProtKB-EC"/>
</dbReference>
<dbReference type="HOGENOM" id="CLU_013865_0_0_1"/>
<keyword evidence="7" id="KW-0819">tRNA processing</keyword>
<keyword evidence="19" id="KW-1185">Reference proteome</keyword>
<protein>
    <recommendedName>
        <fullName evidence="5">tRNA(His) guanylyltransferase</fullName>
        <ecNumber evidence="4">2.7.7.79</ecNumber>
    </recommendedName>
    <alternativeName>
        <fullName evidence="13">tRNA-histidine guanylyltransferase</fullName>
    </alternativeName>
</protein>
<dbReference type="STRING" id="671987.R0KU73"/>
<feature type="domain" description="Thg1 C-terminal" evidence="17">
    <location>
        <begin position="140"/>
        <end position="215"/>
    </location>
</feature>
<keyword evidence="12" id="KW-0342">GTP-binding</keyword>
<dbReference type="eggNOG" id="KOG2721">
    <property type="taxonomic scope" value="Eukaryota"/>
</dbReference>
<evidence type="ECO:0000256" key="10">
    <source>
        <dbReference type="ARBA" id="ARBA00022741"/>
    </source>
</evidence>
<dbReference type="InterPro" id="IPR025845">
    <property type="entry name" value="Thg1_C_dom"/>
</dbReference>
<dbReference type="PANTHER" id="PTHR12729">
    <property type="entry name" value="TRNA(HIS) GUANYLYLTRANSFERASE-RELATED"/>
    <property type="match status" value="1"/>
</dbReference>
<reference evidence="18 19" key="2">
    <citation type="journal article" date="2013" name="PLoS Genet.">
        <title>Comparative genome structure, secondary metabolite, and effector coding capacity across Cochliobolus pathogens.</title>
        <authorList>
            <person name="Condon B.J."/>
            <person name="Leng Y."/>
            <person name="Wu D."/>
            <person name="Bushley K.E."/>
            <person name="Ohm R.A."/>
            <person name="Otillar R."/>
            <person name="Martin J."/>
            <person name="Schackwitz W."/>
            <person name="Grimwood J."/>
            <person name="MohdZainudin N."/>
            <person name="Xue C."/>
            <person name="Wang R."/>
            <person name="Manning V.A."/>
            <person name="Dhillon B."/>
            <person name="Tu Z.J."/>
            <person name="Steffenson B.J."/>
            <person name="Salamov A."/>
            <person name="Sun H."/>
            <person name="Lowry S."/>
            <person name="LaButti K."/>
            <person name="Han J."/>
            <person name="Copeland A."/>
            <person name="Lindquist E."/>
            <person name="Barry K."/>
            <person name="Schmutz J."/>
            <person name="Baker S.E."/>
            <person name="Ciuffetti L.M."/>
            <person name="Grigoriev I.V."/>
            <person name="Zhong S."/>
            <person name="Turgeon B.G."/>
        </authorList>
    </citation>
    <scope>NUCLEOTIDE SEQUENCE [LARGE SCALE GENOMIC DNA]</scope>
    <source>
        <strain evidence="19">28A</strain>
    </source>
</reference>
<keyword evidence="11" id="KW-0460">Magnesium</keyword>
<feature type="region of interest" description="Disordered" evidence="15">
    <location>
        <begin position="408"/>
        <end position="528"/>
    </location>
</feature>
<dbReference type="InterPro" id="IPR038469">
    <property type="entry name" value="tRNAHis_GuaTrfase_Thg1_sf"/>
</dbReference>
<sequence>MANSKYEYVRLFEQSDTLLANTWIVVRIDGRGFSKFTTKYNFTKPNDKNGLDVMNAAAKAVMQELPDLVVAFGNSDEYSFVFHKDCTLFERRASKLTSTIVSTFTSYYIFSWSRYFPHKPLTPPLPSFDGRAVCYPSDTNLRDYMSWRQVDCHINNLYNTTFWTLVQQGGMGTREAEERLKGTVSADKNEILFKEFGINYNNEPECFRKGTVLYRDFFPPPPAEELFNPVFADFPTPPLLAQPIPKRVSKDKLSQSIERVIPLLPESEELIISPASCSRPTFFSSASTPSPPPSPTMSRAALPNPLRSNPVIPESSANASDPSLPLSPPSTATWAKSHFCGKQQLPSLALLPLSPPTLKPSTRPPMSLNAPNPTTRTNFSPTTPQNDFPADYPIAGYRHHPLPSNNHVFSHSASASLSTPHAQQDQYPGLKRRSPSQPTLPTFNSGSRVQTGPPFIPLRMSSIPANNKPRKLSLPVHQSTGSLKATRGTVDEKEALPTPPRRVSPPMQKNKALPSPPMSAEEETRTREKVIANSPREESARNNICNADEPVVRRASDSENRGGQVWTDESAAHPGIAELHAISTPTWAPTLAQSPLTSSSLHSVHPTPDLHTLISSTIPAPKSQPYPTTQPFPSTSFSTRSNLPPPNLKLKDSTRAKQPNESQKRRQPEAQRREAKNQTSDEGRPVAMSRTQKEKDRKKRSKATVLMEHVDIIKDEFWVRRPWILSGKTA</sequence>
<reference evidence="18 19" key="1">
    <citation type="journal article" date="2012" name="PLoS Pathog.">
        <title>Diverse lifestyles and strategies of plant pathogenesis encoded in the genomes of eighteen Dothideomycetes fungi.</title>
        <authorList>
            <person name="Ohm R.A."/>
            <person name="Feau N."/>
            <person name="Henrissat B."/>
            <person name="Schoch C.L."/>
            <person name="Horwitz B.A."/>
            <person name="Barry K.W."/>
            <person name="Condon B.J."/>
            <person name="Copeland A.C."/>
            <person name="Dhillon B."/>
            <person name="Glaser F."/>
            <person name="Hesse C.N."/>
            <person name="Kosti I."/>
            <person name="LaButti K."/>
            <person name="Lindquist E.A."/>
            <person name="Lucas S."/>
            <person name="Salamov A.A."/>
            <person name="Bradshaw R.E."/>
            <person name="Ciuffetti L."/>
            <person name="Hamelin R.C."/>
            <person name="Kema G.H.J."/>
            <person name="Lawrence C."/>
            <person name="Scott J.A."/>
            <person name="Spatafora J.W."/>
            <person name="Turgeon B.G."/>
            <person name="de Wit P.J.G.M."/>
            <person name="Zhong S."/>
            <person name="Goodwin S.B."/>
            <person name="Grigoriev I.V."/>
        </authorList>
    </citation>
    <scope>NUCLEOTIDE SEQUENCE [LARGE SCALE GENOMIC DNA]</scope>
    <source>
        <strain evidence="19">28A</strain>
    </source>
</reference>
<comment type="similarity">
    <text evidence="3">Belongs to the tRNA(His) guanylyltransferase family.</text>
</comment>
<feature type="compositionally biased region" description="Polar residues" evidence="15">
    <location>
        <begin position="369"/>
        <end position="385"/>
    </location>
</feature>
<feature type="region of interest" description="Disordered" evidence="15">
    <location>
        <begin position="354"/>
        <end position="385"/>
    </location>
</feature>
<feature type="region of interest" description="Disordered" evidence="15">
    <location>
        <begin position="597"/>
        <end position="705"/>
    </location>
</feature>
<evidence type="ECO:0000256" key="1">
    <source>
        <dbReference type="ARBA" id="ARBA00001946"/>
    </source>
</evidence>
<comment type="catalytic activity">
    <reaction evidence="14">
        <text>a 5'-end ribonucleotide-tRNA(His) + GTP + ATP + H2O = a 5'-end phospho-guanosine-ribonucleotide-tRNA(His) + AMP + 2 diphosphate + H(+)</text>
        <dbReference type="Rhea" id="RHEA:54564"/>
        <dbReference type="Rhea" id="RHEA-COMP:14193"/>
        <dbReference type="Rhea" id="RHEA-COMP:14917"/>
        <dbReference type="ChEBI" id="CHEBI:15377"/>
        <dbReference type="ChEBI" id="CHEBI:15378"/>
        <dbReference type="ChEBI" id="CHEBI:30616"/>
        <dbReference type="ChEBI" id="CHEBI:33019"/>
        <dbReference type="ChEBI" id="CHEBI:37565"/>
        <dbReference type="ChEBI" id="CHEBI:138282"/>
        <dbReference type="ChEBI" id="CHEBI:141847"/>
        <dbReference type="ChEBI" id="CHEBI:456215"/>
        <dbReference type="EC" id="2.7.7.79"/>
    </reaction>
</comment>
<evidence type="ECO:0000256" key="3">
    <source>
        <dbReference type="ARBA" id="ARBA00010113"/>
    </source>
</evidence>
<dbReference type="OrthoDB" id="62560at2759"/>
<dbReference type="Gene3D" id="3.30.70.3000">
    <property type="match status" value="2"/>
</dbReference>
<evidence type="ECO:0000256" key="2">
    <source>
        <dbReference type="ARBA" id="ARBA00002939"/>
    </source>
</evidence>
<gene>
    <name evidence="18" type="ORF">SETTUDRAFT_132866</name>
</gene>
<dbReference type="AlphaFoldDB" id="R0KU73"/>
<keyword evidence="6" id="KW-0808">Transferase</keyword>
<accession>R0KU73</accession>
<evidence type="ECO:0000256" key="6">
    <source>
        <dbReference type="ARBA" id="ARBA00022679"/>
    </source>
</evidence>
<comment type="function">
    <text evidence="2">Adds a GMP to the 5'-end of tRNA(His) after transcription and RNase P cleavage.</text>
</comment>
<evidence type="ECO:0000256" key="8">
    <source>
        <dbReference type="ARBA" id="ARBA00022695"/>
    </source>
</evidence>
<feature type="compositionally biased region" description="Basic and acidic residues" evidence="15">
    <location>
        <begin position="662"/>
        <end position="684"/>
    </location>
</feature>
<dbReference type="GO" id="GO:0006400">
    <property type="term" value="P:tRNA modification"/>
    <property type="evidence" value="ECO:0007669"/>
    <property type="project" value="InterPro"/>
</dbReference>
<dbReference type="FunFam" id="3.30.70.3000:FF:000001">
    <property type="entry name" value="tRNA(His) guanylyltransferase"/>
    <property type="match status" value="1"/>
</dbReference>
<evidence type="ECO:0000259" key="16">
    <source>
        <dbReference type="Pfam" id="PF04446"/>
    </source>
</evidence>
<dbReference type="RefSeq" id="XP_008020604.1">
    <property type="nucleotide sequence ID" value="XM_008022413.1"/>
</dbReference>
<dbReference type="EMBL" id="KB908481">
    <property type="protein sequence ID" value="EOA91337.1"/>
    <property type="molecule type" value="Genomic_DNA"/>
</dbReference>
<evidence type="ECO:0000256" key="15">
    <source>
        <dbReference type="SAM" id="MobiDB-lite"/>
    </source>
</evidence>
<evidence type="ECO:0000256" key="5">
    <source>
        <dbReference type="ARBA" id="ARBA00015443"/>
    </source>
</evidence>
<evidence type="ECO:0000256" key="9">
    <source>
        <dbReference type="ARBA" id="ARBA00022723"/>
    </source>
</evidence>
<dbReference type="GO" id="GO:0000287">
    <property type="term" value="F:magnesium ion binding"/>
    <property type="evidence" value="ECO:0007669"/>
    <property type="project" value="InterPro"/>
</dbReference>
<evidence type="ECO:0000256" key="13">
    <source>
        <dbReference type="ARBA" id="ARBA00032480"/>
    </source>
</evidence>
<evidence type="ECO:0000256" key="12">
    <source>
        <dbReference type="ARBA" id="ARBA00023134"/>
    </source>
</evidence>
<organism evidence="18 19">
    <name type="scientific">Exserohilum turcicum (strain 28A)</name>
    <name type="common">Northern leaf blight fungus</name>
    <name type="synonym">Setosphaeria turcica</name>
    <dbReference type="NCBI Taxonomy" id="671987"/>
    <lineage>
        <taxon>Eukaryota</taxon>
        <taxon>Fungi</taxon>
        <taxon>Dikarya</taxon>
        <taxon>Ascomycota</taxon>
        <taxon>Pezizomycotina</taxon>
        <taxon>Dothideomycetes</taxon>
        <taxon>Pleosporomycetidae</taxon>
        <taxon>Pleosporales</taxon>
        <taxon>Pleosporineae</taxon>
        <taxon>Pleosporaceae</taxon>
        <taxon>Exserohilum</taxon>
    </lineage>
</organism>
<evidence type="ECO:0000313" key="19">
    <source>
        <dbReference type="Proteomes" id="UP000016935"/>
    </source>
</evidence>
<dbReference type="InterPro" id="IPR007537">
    <property type="entry name" value="tRNAHis_GuaTrfase_Thg1"/>
</dbReference>
<feature type="compositionally biased region" description="Polar residues" evidence="15">
    <location>
        <begin position="435"/>
        <end position="450"/>
    </location>
</feature>
<evidence type="ECO:0000256" key="11">
    <source>
        <dbReference type="ARBA" id="ARBA00022842"/>
    </source>
</evidence>
<proteinExistence type="inferred from homology"/>
<keyword evidence="8" id="KW-0548">Nucleotidyltransferase</keyword>
<evidence type="ECO:0000313" key="18">
    <source>
        <dbReference type="EMBL" id="EOA91337.1"/>
    </source>
</evidence>
<dbReference type="Pfam" id="PF14413">
    <property type="entry name" value="Thg1C"/>
    <property type="match status" value="1"/>
</dbReference>
<evidence type="ECO:0000256" key="4">
    <source>
        <dbReference type="ARBA" id="ARBA00012511"/>
    </source>
</evidence>
<dbReference type="EC" id="2.7.7.79" evidence="4"/>
<dbReference type="Pfam" id="PF04446">
    <property type="entry name" value="Thg1"/>
    <property type="match status" value="1"/>
</dbReference>
<dbReference type="GeneID" id="19396168"/>
<evidence type="ECO:0000259" key="17">
    <source>
        <dbReference type="Pfam" id="PF14413"/>
    </source>
</evidence>
<feature type="compositionally biased region" description="Polar residues" evidence="15">
    <location>
        <begin position="408"/>
        <end position="426"/>
    </location>
</feature>
<dbReference type="PANTHER" id="PTHR12729:SF6">
    <property type="entry name" value="TRNA(HIS) GUANYLYLTRANSFERASE-RELATED"/>
    <property type="match status" value="1"/>
</dbReference>
<feature type="domain" description="tRNAHis guanylyltransferase catalytic" evidence="16">
    <location>
        <begin position="6"/>
        <end position="136"/>
    </location>
</feature>
<dbReference type="InterPro" id="IPR024956">
    <property type="entry name" value="tRNAHis_GuaTrfase_cat"/>
</dbReference>
<name>R0KU73_EXST2</name>
<dbReference type="GO" id="GO:0005525">
    <property type="term" value="F:GTP binding"/>
    <property type="evidence" value="ECO:0007669"/>
    <property type="project" value="UniProtKB-KW"/>
</dbReference>
<keyword evidence="10" id="KW-0547">Nucleotide-binding</keyword>
<feature type="compositionally biased region" description="Low complexity" evidence="15">
    <location>
        <begin position="315"/>
        <end position="324"/>
    </location>
</feature>